<evidence type="ECO:0000313" key="5">
    <source>
        <dbReference type="Proteomes" id="UP001597229"/>
    </source>
</evidence>
<organism evidence="4 5">
    <name type="scientific">Nocardioides ginsengisoli</name>
    <dbReference type="NCBI Taxonomy" id="363868"/>
    <lineage>
        <taxon>Bacteria</taxon>
        <taxon>Bacillati</taxon>
        <taxon>Actinomycetota</taxon>
        <taxon>Actinomycetes</taxon>
        <taxon>Propionibacteriales</taxon>
        <taxon>Nocardioidaceae</taxon>
        <taxon>Nocardioides</taxon>
    </lineage>
</organism>
<proteinExistence type="predicted"/>
<feature type="compositionally biased region" description="Pro residues" evidence="1">
    <location>
        <begin position="18"/>
        <end position="29"/>
    </location>
</feature>
<name>A0ABW3VYV4_9ACTN</name>
<feature type="transmembrane region" description="Helical" evidence="2">
    <location>
        <begin position="137"/>
        <end position="164"/>
    </location>
</feature>
<keyword evidence="2" id="KW-1133">Transmembrane helix</keyword>
<feature type="transmembrane region" description="Helical" evidence="2">
    <location>
        <begin position="89"/>
        <end position="116"/>
    </location>
</feature>
<dbReference type="Pfam" id="PF13828">
    <property type="entry name" value="DUF4190"/>
    <property type="match status" value="1"/>
</dbReference>
<feature type="region of interest" description="Disordered" evidence="1">
    <location>
        <begin position="1"/>
        <end position="79"/>
    </location>
</feature>
<feature type="domain" description="DUF4190" evidence="3">
    <location>
        <begin position="89"/>
        <end position="155"/>
    </location>
</feature>
<comment type="caution">
    <text evidence="4">The sequence shown here is derived from an EMBL/GenBank/DDBJ whole genome shotgun (WGS) entry which is preliminary data.</text>
</comment>
<keyword evidence="2" id="KW-0812">Transmembrane</keyword>
<sequence length="175" mass="18186">MSNPTPPWGSSPDEGSEPTPPTPPAPPTQPYGTYPQYGQQPYGEQPHAQQPYGQQPYGQQPYGQQPYGQQPYGQQPYGYGYQSPTTNGMAIASLVVSVLSIVGVCLCGVLGVAGAVGAILGHVARRQIKARGENGDGLALAGIIVGWIVFGLTLALGVVLIAVLSSGGSWDYSTV</sequence>
<dbReference type="EMBL" id="JBHTLX010000009">
    <property type="protein sequence ID" value="MFD1247747.1"/>
    <property type="molecule type" value="Genomic_DNA"/>
</dbReference>
<protein>
    <submittedName>
        <fullName evidence="4">DUF4190 domain-containing protein</fullName>
    </submittedName>
</protein>
<dbReference type="Proteomes" id="UP001597229">
    <property type="component" value="Unassembled WGS sequence"/>
</dbReference>
<dbReference type="InterPro" id="IPR025241">
    <property type="entry name" value="DUF4190"/>
</dbReference>
<accession>A0ABW3VYV4</accession>
<dbReference type="RefSeq" id="WP_367918836.1">
    <property type="nucleotide sequence ID" value="NZ_BAABAC010000015.1"/>
</dbReference>
<feature type="compositionally biased region" description="Low complexity" evidence="1">
    <location>
        <begin position="30"/>
        <end position="79"/>
    </location>
</feature>
<gene>
    <name evidence="4" type="ORF">ACFQ3F_08100</name>
</gene>
<keyword evidence="5" id="KW-1185">Reference proteome</keyword>
<evidence type="ECO:0000313" key="4">
    <source>
        <dbReference type="EMBL" id="MFD1247747.1"/>
    </source>
</evidence>
<keyword evidence="2" id="KW-0472">Membrane</keyword>
<evidence type="ECO:0000256" key="1">
    <source>
        <dbReference type="SAM" id="MobiDB-lite"/>
    </source>
</evidence>
<evidence type="ECO:0000259" key="3">
    <source>
        <dbReference type="Pfam" id="PF13828"/>
    </source>
</evidence>
<reference evidence="5" key="1">
    <citation type="journal article" date="2019" name="Int. J. Syst. Evol. Microbiol.">
        <title>The Global Catalogue of Microorganisms (GCM) 10K type strain sequencing project: providing services to taxonomists for standard genome sequencing and annotation.</title>
        <authorList>
            <consortium name="The Broad Institute Genomics Platform"/>
            <consortium name="The Broad Institute Genome Sequencing Center for Infectious Disease"/>
            <person name="Wu L."/>
            <person name="Ma J."/>
        </authorList>
    </citation>
    <scope>NUCLEOTIDE SEQUENCE [LARGE SCALE GENOMIC DNA]</scope>
    <source>
        <strain evidence="5">CCUG 52478</strain>
    </source>
</reference>
<evidence type="ECO:0000256" key="2">
    <source>
        <dbReference type="SAM" id="Phobius"/>
    </source>
</evidence>